<dbReference type="InterPro" id="IPR036188">
    <property type="entry name" value="FAD/NAD-bd_sf"/>
</dbReference>
<evidence type="ECO:0000256" key="1">
    <source>
        <dbReference type="ARBA" id="ARBA00037217"/>
    </source>
</evidence>
<dbReference type="PANTHER" id="PTHR10668">
    <property type="entry name" value="PHYTOENE DEHYDROGENASE"/>
    <property type="match status" value="1"/>
</dbReference>
<evidence type="ECO:0000313" key="6">
    <source>
        <dbReference type="Proteomes" id="UP001519295"/>
    </source>
</evidence>
<sequence>MIWATLTAQRSDPHGLLDFVPTMATVNDLPQRADVILVGAGHNALVAAAYLLDAGRSVVLLEQMPQPGGWMQTVELGIPGFHYDRYSSMHPAFVGGPAWAELGPDLSRHGLEYVTAPLATGSSLPDGRSAIAPVDPRAFAAELERLGESSRWNRLFENIGRYLPTLFELTGTGLDSFEARASLAGLVQGSRDGALPFSQLIAGNAADLVRRRFATEELRSLAAPWPMHLGSGPEDPASAMWVVFALAALGNGIPVPVGGSGRLADALVGLVTERGGDVVCGVSVDEIVVHDGGAVGVRTTDGQTVEAGEAVIVSATPDQLYGRLLREVPGVSSGVREQAAAYQFRRGCFQMNLALSARPHFRDTRLDAGGAINVSRGLDALVTSIRQADDGLLPEHPSMAWHEPTAVDPTRAPDGQAILRLQVLDVPHTPRADAAGTRYGAGGWDTATTEAFADRVLAEAELHAPGLTGLVRERHLVSPADLAEASPNAGPGDSCAGHNSLAQTLTQRPIPAHAGGYRTAVPGVWLIGAATWPGPGINGVSGRAVAKALIDSTSRAVAALPDRPGR</sequence>
<dbReference type="Gene3D" id="3.50.50.60">
    <property type="entry name" value="FAD/NAD(P)-binding domain"/>
    <property type="match status" value="2"/>
</dbReference>
<feature type="domain" description="Amine oxidase" evidence="4">
    <location>
        <begin position="45"/>
        <end position="331"/>
    </location>
</feature>
<dbReference type="RefSeq" id="WP_210027672.1">
    <property type="nucleotide sequence ID" value="NZ_JAGINU010000001.1"/>
</dbReference>
<dbReference type="PANTHER" id="PTHR10668:SF105">
    <property type="entry name" value="DEHYDROGENASE-RELATED"/>
    <property type="match status" value="1"/>
</dbReference>
<organism evidence="5 6">
    <name type="scientific">Pseudonocardia parietis</name>
    <dbReference type="NCBI Taxonomy" id="570936"/>
    <lineage>
        <taxon>Bacteria</taxon>
        <taxon>Bacillati</taxon>
        <taxon>Actinomycetota</taxon>
        <taxon>Actinomycetes</taxon>
        <taxon>Pseudonocardiales</taxon>
        <taxon>Pseudonocardiaceae</taxon>
        <taxon>Pseudonocardia</taxon>
    </lineage>
</organism>
<gene>
    <name evidence="5" type="ORF">JOF36_003230</name>
</gene>
<comment type="function">
    <text evidence="1">Probable oxidoreductase that may play a role as regulator of mitochondrial function.</text>
</comment>
<protein>
    <recommendedName>
        <fullName evidence="3">Pyridine nucleotide-disulfide oxidoreductase domain-containing protein 2</fullName>
    </recommendedName>
</protein>
<comment type="caution">
    <text evidence="5">The sequence shown here is derived from an EMBL/GenBank/DDBJ whole genome shotgun (WGS) entry which is preliminary data.</text>
</comment>
<dbReference type="Proteomes" id="UP001519295">
    <property type="component" value="Unassembled WGS sequence"/>
</dbReference>
<name>A0ABS4VUE1_9PSEU</name>
<dbReference type="SUPFAM" id="SSF51905">
    <property type="entry name" value="FAD/NAD(P)-binding domain"/>
    <property type="match status" value="1"/>
</dbReference>
<evidence type="ECO:0000313" key="5">
    <source>
        <dbReference type="EMBL" id="MBP2367534.1"/>
    </source>
</evidence>
<dbReference type="EMBL" id="JAGINU010000001">
    <property type="protein sequence ID" value="MBP2367534.1"/>
    <property type="molecule type" value="Genomic_DNA"/>
</dbReference>
<dbReference type="InterPro" id="IPR002937">
    <property type="entry name" value="Amino_oxidase"/>
</dbReference>
<comment type="subunit">
    <text evidence="2">Interacts with COX5B; this interaction may contribute to localize PYROXD2 to the inner face of the inner mitochondrial membrane.</text>
</comment>
<keyword evidence="6" id="KW-1185">Reference proteome</keyword>
<accession>A0ABS4VUE1</accession>
<evidence type="ECO:0000256" key="3">
    <source>
        <dbReference type="ARBA" id="ARBA00040298"/>
    </source>
</evidence>
<reference evidence="5 6" key="1">
    <citation type="submission" date="2021-03" db="EMBL/GenBank/DDBJ databases">
        <title>Sequencing the genomes of 1000 actinobacteria strains.</title>
        <authorList>
            <person name="Klenk H.-P."/>
        </authorList>
    </citation>
    <scope>NUCLEOTIDE SEQUENCE [LARGE SCALE GENOMIC DNA]</scope>
    <source>
        <strain evidence="5 6">DSM 45256</strain>
    </source>
</reference>
<evidence type="ECO:0000259" key="4">
    <source>
        <dbReference type="Pfam" id="PF01593"/>
    </source>
</evidence>
<evidence type="ECO:0000256" key="2">
    <source>
        <dbReference type="ARBA" id="ARBA00038825"/>
    </source>
</evidence>
<dbReference type="Pfam" id="PF01593">
    <property type="entry name" value="Amino_oxidase"/>
    <property type="match status" value="1"/>
</dbReference>
<proteinExistence type="predicted"/>